<feature type="region of interest" description="Disordered" evidence="8">
    <location>
        <begin position="267"/>
        <end position="288"/>
    </location>
</feature>
<dbReference type="PANTHER" id="PTHR23226">
    <property type="entry name" value="ZINC FINGER AND SCAN DOMAIN-CONTAINING"/>
    <property type="match status" value="1"/>
</dbReference>
<dbReference type="AlphaFoldDB" id="A0A4Y2H5V6"/>
<keyword evidence="5" id="KW-0862">Zinc</keyword>
<comment type="subcellular location">
    <subcellularLocation>
        <location evidence="1">Nucleus</location>
    </subcellularLocation>
</comment>
<evidence type="ECO:0000313" key="11">
    <source>
        <dbReference type="Proteomes" id="UP000499080"/>
    </source>
</evidence>
<evidence type="ECO:0000313" key="10">
    <source>
        <dbReference type="EMBL" id="GBM61033.1"/>
    </source>
</evidence>
<feature type="compositionally biased region" description="Basic and acidic residues" evidence="8">
    <location>
        <begin position="42"/>
        <end position="60"/>
    </location>
</feature>
<feature type="domain" description="C2H2-type" evidence="9">
    <location>
        <begin position="380"/>
        <end position="407"/>
    </location>
</feature>
<evidence type="ECO:0000256" key="5">
    <source>
        <dbReference type="ARBA" id="ARBA00022833"/>
    </source>
</evidence>
<dbReference type="GO" id="GO:0000981">
    <property type="term" value="F:DNA-binding transcription factor activity, RNA polymerase II-specific"/>
    <property type="evidence" value="ECO:0007669"/>
    <property type="project" value="TreeGrafter"/>
</dbReference>
<feature type="compositionally biased region" description="Basic and acidic residues" evidence="8">
    <location>
        <begin position="69"/>
        <end position="82"/>
    </location>
</feature>
<sequence>IKKYLLEDMDDKPLDLSKKAPIESVKEAELLSPSIYVSSHGELSKPVEKRRWATEKESLKPVHSQQINRENEAEKLEDAGKEEKQMKIVDRFSSYTYGRSGQIQEGGNNLEPNSLKSKQVCTDIRVSIIKSQIKHERNVVKDERNARDGPSSNSGAQSHRYSDFSIARLIQDDHKVTIHQKCVANERRDYMSNEPSTSFFSSLTCPAKTFSPRGESSKSLESGRKTTKEESMKSVYAHKLSKENETLVSGDMIPGSYVMIKKKTSKVPATNSRTKRHKSFESASDVNHKSKPRIFHDQGCRQRATARCSCSRPSTSACCSYDSPVIQGHPMNSDQDLPLLCEHCRHSNNVEKHSRCEQCTKRLSRSDGLQVRMDTEEQRFVCKKCEKTFTTSNKLLRHSRIHTEDRRYKCKKCDKAFYQK</sequence>
<dbReference type="InterPro" id="IPR013087">
    <property type="entry name" value="Znf_C2H2_type"/>
</dbReference>
<dbReference type="FunFam" id="3.30.160.60:FF:000688">
    <property type="entry name" value="zinc finger protein 197 isoform X1"/>
    <property type="match status" value="1"/>
</dbReference>
<reference evidence="10 11" key="1">
    <citation type="journal article" date="2019" name="Sci. Rep.">
        <title>Orb-weaving spider Araneus ventricosus genome elucidates the spidroin gene catalogue.</title>
        <authorList>
            <person name="Kono N."/>
            <person name="Nakamura H."/>
            <person name="Ohtoshi R."/>
            <person name="Moran D.A.P."/>
            <person name="Shinohara A."/>
            <person name="Yoshida Y."/>
            <person name="Fujiwara M."/>
            <person name="Mori M."/>
            <person name="Tomita M."/>
            <person name="Arakawa K."/>
        </authorList>
    </citation>
    <scope>NUCLEOTIDE SEQUENCE [LARGE SCALE GENOMIC DNA]</scope>
</reference>
<dbReference type="SUPFAM" id="SSF57667">
    <property type="entry name" value="beta-beta-alpha zinc fingers"/>
    <property type="match status" value="1"/>
</dbReference>
<dbReference type="PANTHER" id="PTHR23226:SF416">
    <property type="entry name" value="FI01424P"/>
    <property type="match status" value="1"/>
</dbReference>
<evidence type="ECO:0000256" key="4">
    <source>
        <dbReference type="ARBA" id="ARBA00022771"/>
    </source>
</evidence>
<dbReference type="GO" id="GO:0008270">
    <property type="term" value="F:zinc ion binding"/>
    <property type="evidence" value="ECO:0007669"/>
    <property type="project" value="UniProtKB-KW"/>
</dbReference>
<dbReference type="GO" id="GO:0000978">
    <property type="term" value="F:RNA polymerase II cis-regulatory region sequence-specific DNA binding"/>
    <property type="evidence" value="ECO:0007669"/>
    <property type="project" value="TreeGrafter"/>
</dbReference>
<keyword evidence="6" id="KW-0539">Nucleus</keyword>
<organism evidence="10 11">
    <name type="scientific">Araneus ventricosus</name>
    <name type="common">Orbweaver spider</name>
    <name type="synonym">Epeira ventricosa</name>
    <dbReference type="NCBI Taxonomy" id="182803"/>
    <lineage>
        <taxon>Eukaryota</taxon>
        <taxon>Metazoa</taxon>
        <taxon>Ecdysozoa</taxon>
        <taxon>Arthropoda</taxon>
        <taxon>Chelicerata</taxon>
        <taxon>Arachnida</taxon>
        <taxon>Araneae</taxon>
        <taxon>Araneomorphae</taxon>
        <taxon>Entelegynae</taxon>
        <taxon>Araneoidea</taxon>
        <taxon>Araneidae</taxon>
        <taxon>Araneus</taxon>
    </lineage>
</organism>
<keyword evidence="4 7" id="KW-0863">Zinc-finger</keyword>
<evidence type="ECO:0000256" key="6">
    <source>
        <dbReference type="ARBA" id="ARBA00023242"/>
    </source>
</evidence>
<dbReference type="SMART" id="SM00355">
    <property type="entry name" value="ZnF_C2H2"/>
    <property type="match status" value="1"/>
</dbReference>
<feature type="compositionally biased region" description="Basic and acidic residues" evidence="8">
    <location>
        <begin position="137"/>
        <end position="147"/>
    </location>
</feature>
<protein>
    <recommendedName>
        <fullName evidence="9">C2H2-type domain-containing protein</fullName>
    </recommendedName>
</protein>
<dbReference type="Gene3D" id="3.30.160.60">
    <property type="entry name" value="Classic Zinc Finger"/>
    <property type="match status" value="1"/>
</dbReference>
<dbReference type="PROSITE" id="PS00028">
    <property type="entry name" value="ZINC_FINGER_C2H2_1"/>
    <property type="match status" value="1"/>
</dbReference>
<feature type="compositionally biased region" description="Basic and acidic residues" evidence="8">
    <location>
        <begin position="215"/>
        <end position="232"/>
    </location>
</feature>
<feature type="region of interest" description="Disordered" evidence="8">
    <location>
        <begin position="137"/>
        <end position="160"/>
    </location>
</feature>
<feature type="region of interest" description="Disordered" evidence="8">
    <location>
        <begin position="39"/>
        <end position="82"/>
    </location>
</feature>
<feature type="region of interest" description="Disordered" evidence="8">
    <location>
        <begin position="209"/>
        <end position="234"/>
    </location>
</feature>
<gene>
    <name evidence="10" type="ORF">AVEN_18769_1</name>
</gene>
<evidence type="ECO:0000256" key="7">
    <source>
        <dbReference type="PROSITE-ProRule" id="PRU00042"/>
    </source>
</evidence>
<accession>A0A4Y2H5V6</accession>
<comment type="caution">
    <text evidence="10">The sequence shown here is derived from an EMBL/GenBank/DDBJ whole genome shotgun (WGS) entry which is preliminary data.</text>
</comment>
<evidence type="ECO:0000256" key="2">
    <source>
        <dbReference type="ARBA" id="ARBA00022723"/>
    </source>
</evidence>
<keyword evidence="2" id="KW-0479">Metal-binding</keyword>
<evidence type="ECO:0000256" key="1">
    <source>
        <dbReference type="ARBA" id="ARBA00004123"/>
    </source>
</evidence>
<feature type="non-terminal residue" evidence="10">
    <location>
        <position position="420"/>
    </location>
</feature>
<evidence type="ECO:0000259" key="9">
    <source>
        <dbReference type="PROSITE" id="PS50157"/>
    </source>
</evidence>
<evidence type="ECO:0000256" key="8">
    <source>
        <dbReference type="SAM" id="MobiDB-lite"/>
    </source>
</evidence>
<name>A0A4Y2H5V6_ARAVE</name>
<feature type="non-terminal residue" evidence="10">
    <location>
        <position position="1"/>
    </location>
</feature>
<dbReference type="Proteomes" id="UP000499080">
    <property type="component" value="Unassembled WGS sequence"/>
</dbReference>
<dbReference type="PROSITE" id="PS50157">
    <property type="entry name" value="ZINC_FINGER_C2H2_2"/>
    <property type="match status" value="1"/>
</dbReference>
<dbReference type="OrthoDB" id="7788172at2759"/>
<keyword evidence="11" id="KW-1185">Reference proteome</keyword>
<feature type="compositionally biased region" description="Polar residues" evidence="8">
    <location>
        <begin position="150"/>
        <end position="159"/>
    </location>
</feature>
<evidence type="ECO:0000256" key="3">
    <source>
        <dbReference type="ARBA" id="ARBA00022737"/>
    </source>
</evidence>
<dbReference type="InterPro" id="IPR036236">
    <property type="entry name" value="Znf_C2H2_sf"/>
</dbReference>
<proteinExistence type="predicted"/>
<dbReference type="GO" id="GO:0005634">
    <property type="term" value="C:nucleus"/>
    <property type="evidence" value="ECO:0007669"/>
    <property type="project" value="UniProtKB-SubCell"/>
</dbReference>
<keyword evidence="3" id="KW-0677">Repeat</keyword>
<dbReference type="EMBL" id="BGPR01101824">
    <property type="protein sequence ID" value="GBM61033.1"/>
    <property type="molecule type" value="Genomic_DNA"/>
</dbReference>